<keyword evidence="2" id="KW-1185">Reference proteome</keyword>
<dbReference type="InterPro" id="IPR009467">
    <property type="entry name" value="Glycolipid-bd_prot_put"/>
</dbReference>
<accession>A0A1I4W7V8</accession>
<dbReference type="SUPFAM" id="SSF159275">
    <property type="entry name" value="PA1994-like"/>
    <property type="match status" value="1"/>
</dbReference>
<reference evidence="1 2" key="1">
    <citation type="submission" date="2017-12" db="EMBL/GenBank/DDBJ databases">
        <title>Anaerobic carbon monoxide metabolism by Pleomorphomonas carboxyditropha sp. nov., a new mesophilic hydrogenogenic carboxidotroph.</title>
        <authorList>
            <person name="Esquivel-Elizondo S."/>
            <person name="Krajmalnik-Brown R."/>
        </authorList>
    </citation>
    <scope>NUCLEOTIDE SEQUENCE [LARGE SCALE GENOMIC DNA]</scope>
    <source>
        <strain evidence="1 2">R5-392</strain>
    </source>
</reference>
<dbReference type="AlphaFoldDB" id="A0A1I4W7V8"/>
<sequence>MTTIVCWREWEGEGLEHCAARFADDGLTLEGVVAGTQEGLYGAHYKLRTDAAFRTREVRVAFVGGPVLHLEADGEGHWHDAAEGRQLPELDGAVDIDIRVTPATNTLPIRRLGFGIGDSHEIAVAYVPLPDAAGGGLRPRRVAQRYTRLPGEGVYRYEGLDSGFSADIEVDAAGLVVDYPGVFRRLRRP</sequence>
<name>A0A1I4W7V8_9HYPH</name>
<proteinExistence type="predicted"/>
<dbReference type="OrthoDB" id="7347529at2"/>
<protein>
    <submittedName>
        <fullName evidence="1">Uncharacterized protein</fullName>
    </submittedName>
</protein>
<dbReference type="Pfam" id="PF06475">
    <property type="entry name" value="Glycolipid_bind"/>
    <property type="match status" value="1"/>
</dbReference>
<dbReference type="Proteomes" id="UP000233491">
    <property type="component" value="Unassembled WGS sequence"/>
</dbReference>
<dbReference type="EMBL" id="PJNW01000015">
    <property type="protein sequence ID" value="PKR87911.1"/>
    <property type="molecule type" value="Genomic_DNA"/>
</dbReference>
<gene>
    <name evidence="1" type="ORF">CXZ10_17450</name>
</gene>
<evidence type="ECO:0000313" key="2">
    <source>
        <dbReference type="Proteomes" id="UP000233491"/>
    </source>
</evidence>
<comment type="caution">
    <text evidence="1">The sequence shown here is derived from an EMBL/GenBank/DDBJ whole genome shotgun (WGS) entry which is preliminary data.</text>
</comment>
<organism evidence="1 2">
    <name type="scientific">Pleomorphomonas diazotrophica</name>
    <dbReference type="NCBI Taxonomy" id="1166257"/>
    <lineage>
        <taxon>Bacteria</taxon>
        <taxon>Pseudomonadati</taxon>
        <taxon>Pseudomonadota</taxon>
        <taxon>Alphaproteobacteria</taxon>
        <taxon>Hyphomicrobiales</taxon>
        <taxon>Pleomorphomonadaceae</taxon>
        <taxon>Pleomorphomonas</taxon>
    </lineage>
</organism>
<evidence type="ECO:0000313" key="1">
    <source>
        <dbReference type="EMBL" id="PKR87911.1"/>
    </source>
</evidence>
<dbReference type="RefSeq" id="WP_101290650.1">
    <property type="nucleotide sequence ID" value="NZ_FOUQ01000015.1"/>
</dbReference>